<evidence type="ECO:0000256" key="4">
    <source>
        <dbReference type="ARBA" id="ARBA00022692"/>
    </source>
</evidence>
<comment type="catalytic activity">
    <reaction evidence="9 10">
        <text>Release of signal peptides from bacterial membrane prolipoproteins. Hydrolyzes -Xaa-Yaa-Zaa-|-(S,diacylglyceryl)Cys-, in which Xaa is hydrophobic (preferably Leu), and Yaa (Ala or Ser) and Zaa (Gly or Ala) have small, neutral side chains.</text>
        <dbReference type="EC" id="3.4.23.36"/>
    </reaction>
</comment>
<dbReference type="Proteomes" id="UP001299546">
    <property type="component" value="Unassembled WGS sequence"/>
</dbReference>
<evidence type="ECO:0000256" key="1">
    <source>
        <dbReference type="ARBA" id="ARBA00006139"/>
    </source>
</evidence>
<dbReference type="InterPro" id="IPR001872">
    <property type="entry name" value="Peptidase_A8"/>
</dbReference>
<evidence type="ECO:0000256" key="7">
    <source>
        <dbReference type="ARBA" id="ARBA00022989"/>
    </source>
</evidence>
<protein>
    <recommendedName>
        <fullName evidence="9">Lipoprotein signal peptidase</fullName>
        <ecNumber evidence="9">3.4.23.36</ecNumber>
    </recommendedName>
    <alternativeName>
        <fullName evidence="9">Prolipoprotein signal peptidase</fullName>
    </alternativeName>
    <alternativeName>
        <fullName evidence="9">Signal peptidase II</fullName>
        <shortName evidence="9">SPase II</shortName>
    </alternativeName>
</protein>
<accession>A0ABS8DCN0</accession>
<dbReference type="PANTHER" id="PTHR33695:SF1">
    <property type="entry name" value="LIPOPROTEIN SIGNAL PEPTIDASE"/>
    <property type="match status" value="1"/>
</dbReference>
<evidence type="ECO:0000256" key="3">
    <source>
        <dbReference type="ARBA" id="ARBA00022670"/>
    </source>
</evidence>
<comment type="caution">
    <text evidence="12">The sequence shown here is derived from an EMBL/GenBank/DDBJ whole genome shotgun (WGS) entry which is preliminary data.</text>
</comment>
<feature type="transmembrane region" description="Helical" evidence="9">
    <location>
        <begin position="133"/>
        <end position="157"/>
    </location>
</feature>
<evidence type="ECO:0000256" key="11">
    <source>
        <dbReference type="RuleBase" id="RU004181"/>
    </source>
</evidence>
<gene>
    <name evidence="9 12" type="primary">lspA</name>
    <name evidence="12" type="ORF">LIZ65_02600</name>
</gene>
<keyword evidence="5 9" id="KW-0064">Aspartyl protease</keyword>
<keyword evidence="13" id="KW-1185">Reference proteome</keyword>
<keyword evidence="2 9" id="KW-1003">Cell membrane</keyword>
<comment type="subcellular location">
    <subcellularLocation>
        <location evidence="9">Cell membrane</location>
        <topology evidence="9">Multi-pass membrane protein</topology>
    </subcellularLocation>
</comment>
<dbReference type="GO" id="GO:0004190">
    <property type="term" value="F:aspartic-type endopeptidase activity"/>
    <property type="evidence" value="ECO:0007669"/>
    <property type="project" value="UniProtKB-EC"/>
</dbReference>
<reference evidence="12 13" key="1">
    <citation type="submission" date="2021-10" db="EMBL/GenBank/DDBJ databases">
        <title>Collection of gut derived symbiotic bacterial strains cultured from healthy donors.</title>
        <authorList>
            <person name="Lin H."/>
            <person name="Littmann E."/>
            <person name="Kohout C."/>
            <person name="Pamer E.G."/>
        </authorList>
    </citation>
    <scope>NUCLEOTIDE SEQUENCE [LARGE SCALE GENOMIC DNA]</scope>
    <source>
        <strain evidence="12 13">DFI.1.165</strain>
    </source>
</reference>
<sequence length="178" mass="20723">MKKSSSVKYYLSALAGLILLVLADQFTKLLAVRHLKNQESLVLVKGVFELHYLENRGMAFGLLQNQRGFFVIATTLALLAAVYFYYIVPKTKRYFPIQICIVFLTAGALGNFIDRILLGYVVDFFYFSLIDFPIFNVADIYVTVTFAVLVLLIFFYYKEEDLEVFTRKYRKEQRENEK</sequence>
<dbReference type="Pfam" id="PF01252">
    <property type="entry name" value="Peptidase_A8"/>
    <property type="match status" value="1"/>
</dbReference>
<evidence type="ECO:0000256" key="2">
    <source>
        <dbReference type="ARBA" id="ARBA00022475"/>
    </source>
</evidence>
<evidence type="ECO:0000256" key="9">
    <source>
        <dbReference type="HAMAP-Rule" id="MF_00161"/>
    </source>
</evidence>
<dbReference type="PANTHER" id="PTHR33695">
    <property type="entry name" value="LIPOPROTEIN SIGNAL PEPTIDASE"/>
    <property type="match status" value="1"/>
</dbReference>
<evidence type="ECO:0000256" key="5">
    <source>
        <dbReference type="ARBA" id="ARBA00022750"/>
    </source>
</evidence>
<evidence type="ECO:0000256" key="8">
    <source>
        <dbReference type="ARBA" id="ARBA00023136"/>
    </source>
</evidence>
<keyword evidence="8 9" id="KW-0472">Membrane</keyword>
<keyword evidence="3 9" id="KW-0645">Protease</keyword>
<comment type="function">
    <text evidence="9 10">This protein specifically catalyzes the removal of signal peptides from prolipoproteins.</text>
</comment>
<keyword evidence="6 9" id="KW-0378">Hydrolase</keyword>
<dbReference type="NCBIfam" id="TIGR00077">
    <property type="entry name" value="lspA"/>
    <property type="match status" value="1"/>
</dbReference>
<feature type="transmembrane region" description="Helical" evidence="9">
    <location>
        <begin position="68"/>
        <end position="88"/>
    </location>
</feature>
<keyword evidence="7 9" id="KW-1133">Transmembrane helix</keyword>
<evidence type="ECO:0000313" key="13">
    <source>
        <dbReference type="Proteomes" id="UP001299546"/>
    </source>
</evidence>
<comment type="similarity">
    <text evidence="1 9 11">Belongs to the peptidase A8 family.</text>
</comment>
<comment type="caution">
    <text evidence="9">Lacks conserved residue(s) required for the propagation of feature annotation.</text>
</comment>
<dbReference type="EMBL" id="JAJCIS010000001">
    <property type="protein sequence ID" value="MCB7386167.1"/>
    <property type="molecule type" value="Genomic_DNA"/>
</dbReference>
<dbReference type="PRINTS" id="PR00781">
    <property type="entry name" value="LIPOSIGPTASE"/>
</dbReference>
<feature type="active site" evidence="9">
    <location>
        <position position="139"/>
    </location>
</feature>
<organism evidence="12 13">
    <name type="scientific">Bariatricus massiliensis</name>
    <dbReference type="NCBI Taxonomy" id="1745713"/>
    <lineage>
        <taxon>Bacteria</taxon>
        <taxon>Bacillati</taxon>
        <taxon>Bacillota</taxon>
        <taxon>Clostridia</taxon>
        <taxon>Lachnospirales</taxon>
        <taxon>Lachnospiraceae</taxon>
        <taxon>Bariatricus</taxon>
    </lineage>
</organism>
<evidence type="ECO:0000256" key="10">
    <source>
        <dbReference type="RuleBase" id="RU000594"/>
    </source>
</evidence>
<comment type="pathway">
    <text evidence="9">Protein modification; lipoprotein biosynthesis (signal peptide cleavage).</text>
</comment>
<dbReference type="HAMAP" id="MF_00161">
    <property type="entry name" value="LspA"/>
    <property type="match status" value="1"/>
</dbReference>
<evidence type="ECO:0000256" key="6">
    <source>
        <dbReference type="ARBA" id="ARBA00022801"/>
    </source>
</evidence>
<dbReference type="PROSITE" id="PS00855">
    <property type="entry name" value="SPASE_II"/>
    <property type="match status" value="1"/>
</dbReference>
<evidence type="ECO:0000313" key="12">
    <source>
        <dbReference type="EMBL" id="MCB7386167.1"/>
    </source>
</evidence>
<dbReference type="EC" id="3.4.23.36" evidence="9"/>
<keyword evidence="4 9" id="KW-0812">Transmembrane</keyword>
<proteinExistence type="inferred from homology"/>
<feature type="active site" evidence="9">
    <location>
        <position position="123"/>
    </location>
</feature>
<feature type="transmembrane region" description="Helical" evidence="9">
    <location>
        <begin position="95"/>
        <end position="113"/>
    </location>
</feature>
<dbReference type="RefSeq" id="WP_066732396.1">
    <property type="nucleotide sequence ID" value="NZ_JAJCIQ010000001.1"/>
</dbReference>
<name>A0ABS8DCN0_9FIRM</name>